<evidence type="ECO:0000256" key="3">
    <source>
        <dbReference type="PROSITE-ProRule" id="PRU01161"/>
    </source>
</evidence>
<dbReference type="SUPFAM" id="SSF52151">
    <property type="entry name" value="FabD/lysophospholipase-like"/>
    <property type="match status" value="1"/>
</dbReference>
<dbReference type="PROSITE" id="PS51635">
    <property type="entry name" value="PNPLA"/>
    <property type="match status" value="1"/>
</dbReference>
<protein>
    <submittedName>
        <fullName evidence="6">Patatin-like phospholipase</fullName>
    </submittedName>
</protein>
<feature type="short sequence motif" description="DGA/G" evidence="3">
    <location>
        <begin position="215"/>
        <end position="217"/>
    </location>
</feature>
<feature type="compositionally biased region" description="Basic and acidic residues" evidence="4">
    <location>
        <begin position="1"/>
        <end position="13"/>
    </location>
</feature>
<feature type="short sequence motif" description="GXGXXG" evidence="3">
    <location>
        <begin position="41"/>
        <end position="46"/>
    </location>
</feature>
<gene>
    <name evidence="6" type="ORF">SAMN02745126_04727</name>
</gene>
<feature type="active site" description="Nucleophile" evidence="3">
    <location>
        <position position="77"/>
    </location>
</feature>
<evidence type="ECO:0000256" key="2">
    <source>
        <dbReference type="ARBA" id="ARBA00023098"/>
    </source>
</evidence>
<feature type="domain" description="PNPLA" evidence="5">
    <location>
        <begin position="37"/>
        <end position="228"/>
    </location>
</feature>
<keyword evidence="7" id="KW-1185">Reference proteome</keyword>
<reference evidence="7" key="1">
    <citation type="submission" date="2017-02" db="EMBL/GenBank/DDBJ databases">
        <authorList>
            <person name="Varghese N."/>
            <person name="Submissions S."/>
        </authorList>
    </citation>
    <scope>NUCLEOTIDE SEQUENCE [LARGE SCALE GENOMIC DNA]</scope>
    <source>
        <strain evidence="7">ATCC 27094</strain>
    </source>
</reference>
<feature type="region of interest" description="Disordered" evidence="4">
    <location>
        <begin position="1"/>
        <end position="22"/>
    </location>
</feature>
<organism evidence="6 7">
    <name type="scientific">Enhydrobacter aerosaccus</name>
    <dbReference type="NCBI Taxonomy" id="225324"/>
    <lineage>
        <taxon>Bacteria</taxon>
        <taxon>Pseudomonadati</taxon>
        <taxon>Pseudomonadota</taxon>
        <taxon>Alphaproteobacteria</taxon>
        <taxon>Hyphomicrobiales</taxon>
        <taxon>Enhydrobacter</taxon>
    </lineage>
</organism>
<evidence type="ECO:0000256" key="4">
    <source>
        <dbReference type="SAM" id="MobiDB-lite"/>
    </source>
</evidence>
<dbReference type="InterPro" id="IPR016035">
    <property type="entry name" value="Acyl_Trfase/lysoPLipase"/>
</dbReference>
<evidence type="ECO:0000313" key="7">
    <source>
        <dbReference type="Proteomes" id="UP000190092"/>
    </source>
</evidence>
<proteinExistence type="inferred from homology"/>
<dbReference type="GO" id="GO:0016787">
    <property type="term" value="F:hydrolase activity"/>
    <property type="evidence" value="ECO:0007669"/>
    <property type="project" value="UniProtKB-UniRule"/>
</dbReference>
<dbReference type="OrthoDB" id="9807112at2"/>
<dbReference type="InterPro" id="IPR002641">
    <property type="entry name" value="PNPLA_dom"/>
</dbReference>
<dbReference type="Proteomes" id="UP000190092">
    <property type="component" value="Unassembled WGS sequence"/>
</dbReference>
<dbReference type="NCBIfam" id="NF041079">
    <property type="entry name" value="CBASS_lipase"/>
    <property type="match status" value="1"/>
</dbReference>
<dbReference type="Pfam" id="PF01734">
    <property type="entry name" value="Patatin"/>
    <property type="match status" value="1"/>
</dbReference>
<accession>A0A1T4SIF3</accession>
<evidence type="ECO:0000313" key="6">
    <source>
        <dbReference type="EMBL" id="SKA27992.1"/>
    </source>
</evidence>
<sequence length="361" mass="39668">MPVDDHSRSRAEPRSSGIATSRRVPLDWPSDRDFRVLAIDGGGIRGIFPAHVLATLEHRFLGSRSIASYFDLIVGTSTGGILALGLGAGLAAADLRDLYRDRGHEIFPTGGVGWLSNLRRWLRGKIRLLRYSYDSKALSDVLTNVLGDRKLGSAATRLCIPSFEGEYGEVFVFKTPHHPAFKKDLFEPMVKVALATAAAPTYFRPHRDGGYTFVDGGVWANNPIMIAVTEALTSFDVRRNQVRILSIGCGDDPYRVTGSKIFKGGMFHWKDIILAAMRLQSQSALGQAGLLVGPESLVRLDVPKSVPKIELDDWTLAVEHLPAAAERVVDTAADRIVRMFLQEPAQPYTPVYQLSSAREPT</sequence>
<dbReference type="GO" id="GO:0016042">
    <property type="term" value="P:lipid catabolic process"/>
    <property type="evidence" value="ECO:0007669"/>
    <property type="project" value="UniProtKB-UniRule"/>
</dbReference>
<dbReference type="PANTHER" id="PTHR32176:SF92">
    <property type="entry name" value="XYLOSE ISOMERASE"/>
    <property type="match status" value="1"/>
</dbReference>
<name>A0A1T4SIF3_9HYPH</name>
<dbReference type="Gene3D" id="3.40.1090.10">
    <property type="entry name" value="Cytosolic phospholipase A2 catalytic domain"/>
    <property type="match status" value="1"/>
</dbReference>
<dbReference type="PANTHER" id="PTHR32176">
    <property type="entry name" value="XYLOSE ISOMERASE"/>
    <property type="match status" value="1"/>
</dbReference>
<keyword evidence="2 3" id="KW-0443">Lipid metabolism</keyword>
<dbReference type="RefSeq" id="WP_085936471.1">
    <property type="nucleotide sequence ID" value="NZ_FUWJ01000008.1"/>
</dbReference>
<comment type="similarity">
    <text evidence="1">Belongs to the patatin family.</text>
</comment>
<dbReference type="STRING" id="225324.SAMN02745126_04727"/>
<dbReference type="EMBL" id="FUWJ01000008">
    <property type="protein sequence ID" value="SKA27992.1"/>
    <property type="molecule type" value="Genomic_DNA"/>
</dbReference>
<dbReference type="AlphaFoldDB" id="A0A1T4SIF3"/>
<feature type="short sequence motif" description="GXSXG" evidence="3">
    <location>
        <begin position="75"/>
        <end position="79"/>
    </location>
</feature>
<keyword evidence="3" id="KW-0442">Lipid degradation</keyword>
<evidence type="ECO:0000259" key="5">
    <source>
        <dbReference type="PROSITE" id="PS51635"/>
    </source>
</evidence>
<evidence type="ECO:0000256" key="1">
    <source>
        <dbReference type="ARBA" id="ARBA00010240"/>
    </source>
</evidence>
<dbReference type="CDD" id="cd07199">
    <property type="entry name" value="Pat17_PNPLA8_PNPLA9_like"/>
    <property type="match status" value="1"/>
</dbReference>
<feature type="active site" description="Proton acceptor" evidence="3">
    <location>
        <position position="215"/>
    </location>
</feature>
<keyword evidence="3" id="KW-0378">Hydrolase</keyword>